<gene>
    <name evidence="1" type="ORF">BN14_10302</name>
</gene>
<evidence type="ECO:0000313" key="1">
    <source>
        <dbReference type="EMBL" id="CCO36174.1"/>
    </source>
</evidence>
<dbReference type="EMBL" id="CAOJ01015628">
    <property type="protein sequence ID" value="CCO36174.1"/>
    <property type="molecule type" value="Genomic_DNA"/>
</dbReference>
<dbReference type="HOGENOM" id="CLU_1116399_0_0_1"/>
<accession>M5CA46</accession>
<dbReference type="Proteomes" id="UP000012065">
    <property type="component" value="Unassembled WGS sequence"/>
</dbReference>
<comment type="caution">
    <text evidence="1">The sequence shown here is derived from an EMBL/GenBank/DDBJ whole genome shotgun (WGS) entry which is preliminary data.</text>
</comment>
<proteinExistence type="predicted"/>
<organism evidence="1 2">
    <name type="scientific">Thanatephorus cucumeris (strain AG1-IB / isolate 7/3/14)</name>
    <name type="common">Lettuce bottom rot fungus</name>
    <name type="synonym">Rhizoctonia solani</name>
    <dbReference type="NCBI Taxonomy" id="1108050"/>
    <lineage>
        <taxon>Eukaryota</taxon>
        <taxon>Fungi</taxon>
        <taxon>Dikarya</taxon>
        <taxon>Basidiomycota</taxon>
        <taxon>Agaricomycotina</taxon>
        <taxon>Agaricomycetes</taxon>
        <taxon>Cantharellales</taxon>
        <taxon>Ceratobasidiaceae</taxon>
        <taxon>Rhizoctonia</taxon>
        <taxon>Rhizoctonia solani AG-1</taxon>
    </lineage>
</organism>
<protein>
    <submittedName>
        <fullName evidence="1">Uncharacterized protein</fullName>
    </submittedName>
</protein>
<reference evidence="1 2" key="1">
    <citation type="journal article" date="2013" name="J. Biotechnol.">
        <title>Establishment and interpretation of the genome sequence of the phytopathogenic fungus Rhizoctonia solani AG1-IB isolate 7/3/14.</title>
        <authorList>
            <person name="Wibberg D.W."/>
            <person name="Jelonek L.J."/>
            <person name="Rupp O.R."/>
            <person name="Hennig M.H."/>
            <person name="Eikmeyer F.E."/>
            <person name="Goesmann A.G."/>
            <person name="Hartmann A.H."/>
            <person name="Borriss R.B."/>
            <person name="Grosch R.G."/>
            <person name="Puehler A.P."/>
            <person name="Schlueter A.S."/>
        </authorList>
    </citation>
    <scope>NUCLEOTIDE SEQUENCE [LARGE SCALE GENOMIC DNA]</scope>
    <source>
        <strain evidence="2">AG1-IB / isolate 7/3/14</strain>
    </source>
</reference>
<name>M5CA46_THACB</name>
<dbReference type="AlphaFoldDB" id="M5CA46"/>
<sequence>MELPTAAWIVTIKSLTPVVAEYLFPEEIKIFNAIHGSYSDLEPNATLKYLFKNVLTFANIVAEARPESTAKISFLIYMNAWKLLDQQAQLDDSIRAILHGLTRIRDLTEIAGQASTETLANSIEQAKEPIKGILALLEDISVYIIDRYTTNSLAHIPAEDTEPNSEHDVEVYLSSLEELQKAFFASWSPTVSGTNDLAHMDDEQLDGSQHNNQGLIDEPTRFIGPWIPAAMTHIGPAWMGLVKSFSARS</sequence>
<evidence type="ECO:0000313" key="2">
    <source>
        <dbReference type="Proteomes" id="UP000012065"/>
    </source>
</evidence>